<comment type="caution">
    <text evidence="1">The sequence shown here is derived from an EMBL/GenBank/DDBJ whole genome shotgun (WGS) entry which is preliminary data.</text>
</comment>
<keyword evidence="2" id="KW-1185">Reference proteome</keyword>
<dbReference type="AlphaFoldDB" id="A0A4R7EZF5"/>
<organism evidence="1 2">
    <name type="scientific">Myroides indicus</name>
    <dbReference type="NCBI Taxonomy" id="1323422"/>
    <lineage>
        <taxon>Bacteria</taxon>
        <taxon>Pseudomonadati</taxon>
        <taxon>Bacteroidota</taxon>
        <taxon>Flavobacteriia</taxon>
        <taxon>Flavobacteriales</taxon>
        <taxon>Flavobacteriaceae</taxon>
        <taxon>Myroides</taxon>
    </lineage>
</organism>
<sequence>MISEVNTTHLNKKETNSNLKLNIFNSKIILSIKDSQIICKLHKVLYPLKKI</sequence>
<accession>A0A4R7EZF5</accession>
<proteinExistence type="predicted"/>
<evidence type="ECO:0000313" key="1">
    <source>
        <dbReference type="EMBL" id="TDS55269.1"/>
    </source>
</evidence>
<reference evidence="1 2" key="1">
    <citation type="submission" date="2019-03" db="EMBL/GenBank/DDBJ databases">
        <title>Genomic Encyclopedia of Archaeal and Bacterial Type Strains, Phase II (KMG-II): from individual species to whole genera.</title>
        <authorList>
            <person name="Goeker M."/>
        </authorList>
    </citation>
    <scope>NUCLEOTIDE SEQUENCE [LARGE SCALE GENOMIC DNA]</scope>
    <source>
        <strain evidence="1 2">DSM 28213</strain>
    </source>
</reference>
<dbReference type="EMBL" id="SOAG01000023">
    <property type="protein sequence ID" value="TDS55269.1"/>
    <property type="molecule type" value="Genomic_DNA"/>
</dbReference>
<gene>
    <name evidence="1" type="ORF">C8P70_12340</name>
</gene>
<name>A0A4R7EZF5_9FLAO</name>
<dbReference type="Proteomes" id="UP000295215">
    <property type="component" value="Unassembled WGS sequence"/>
</dbReference>
<protein>
    <submittedName>
        <fullName evidence="1">Uncharacterized protein</fullName>
    </submittedName>
</protein>
<evidence type="ECO:0000313" key="2">
    <source>
        <dbReference type="Proteomes" id="UP000295215"/>
    </source>
</evidence>